<accession>A0A917HNG5</accession>
<comment type="caution">
    <text evidence="2">The sequence shown here is derived from an EMBL/GenBank/DDBJ whole genome shotgun (WGS) entry which is preliminary data.</text>
</comment>
<evidence type="ECO:0000313" key="3">
    <source>
        <dbReference type="Proteomes" id="UP000600247"/>
    </source>
</evidence>
<gene>
    <name evidence="2" type="ORF">GCM10010918_49380</name>
</gene>
<feature type="transmembrane region" description="Helical" evidence="1">
    <location>
        <begin position="7"/>
        <end position="26"/>
    </location>
</feature>
<keyword evidence="3" id="KW-1185">Reference proteome</keyword>
<keyword evidence="1" id="KW-0812">Transmembrane</keyword>
<feature type="transmembrane region" description="Helical" evidence="1">
    <location>
        <begin position="65"/>
        <end position="85"/>
    </location>
</feature>
<reference evidence="2 3" key="1">
    <citation type="journal article" date="2014" name="Int. J. Syst. Evol. Microbiol.">
        <title>Complete genome sequence of Corynebacterium casei LMG S-19264T (=DSM 44701T), isolated from a smear-ripened cheese.</title>
        <authorList>
            <consortium name="US DOE Joint Genome Institute (JGI-PGF)"/>
            <person name="Walter F."/>
            <person name="Albersmeier A."/>
            <person name="Kalinowski J."/>
            <person name="Ruckert C."/>
        </authorList>
    </citation>
    <scope>NUCLEOTIDE SEQUENCE [LARGE SCALE GENOMIC DNA]</scope>
    <source>
        <strain evidence="2 3">CGMCC 1.15286</strain>
    </source>
</reference>
<keyword evidence="1" id="KW-0472">Membrane</keyword>
<sequence>MFAAFQLSVRFVLELVLFIGLAYWGFQIEGSVLLQIVAGLGLPAVAAFVWGKLLSPKRTVKLDLAWRLLIEFALMGAAFVCYYDLGYHGFAIFFGIVQVVNRTCIAIWDIQDWPVRAKK</sequence>
<dbReference type="InterPro" id="IPR021214">
    <property type="entry name" value="DUF2568"/>
</dbReference>
<feature type="transmembrane region" description="Helical" evidence="1">
    <location>
        <begin position="32"/>
        <end position="53"/>
    </location>
</feature>
<proteinExistence type="predicted"/>
<dbReference type="Proteomes" id="UP000600247">
    <property type="component" value="Unassembled WGS sequence"/>
</dbReference>
<evidence type="ECO:0008006" key="4">
    <source>
        <dbReference type="Google" id="ProtNLM"/>
    </source>
</evidence>
<dbReference type="EMBL" id="BMHY01000014">
    <property type="protein sequence ID" value="GGG85508.1"/>
    <property type="molecule type" value="Genomic_DNA"/>
</dbReference>
<evidence type="ECO:0000256" key="1">
    <source>
        <dbReference type="SAM" id="Phobius"/>
    </source>
</evidence>
<protein>
    <recommendedName>
        <fullName evidence="4">DUF2568 domain-containing protein</fullName>
    </recommendedName>
</protein>
<dbReference type="AlphaFoldDB" id="A0A917HNG5"/>
<evidence type="ECO:0000313" key="2">
    <source>
        <dbReference type="EMBL" id="GGG85508.1"/>
    </source>
</evidence>
<keyword evidence="1" id="KW-1133">Transmembrane helix</keyword>
<dbReference type="RefSeq" id="WP_188892359.1">
    <property type="nucleotide sequence ID" value="NZ_BMHY01000014.1"/>
</dbReference>
<name>A0A917HNG5_9BACL</name>
<organism evidence="2 3">
    <name type="scientific">Paenibacillus radicis</name>
    <name type="common">ex Gao et al. 2016</name>
    <dbReference type="NCBI Taxonomy" id="1737354"/>
    <lineage>
        <taxon>Bacteria</taxon>
        <taxon>Bacillati</taxon>
        <taxon>Bacillota</taxon>
        <taxon>Bacilli</taxon>
        <taxon>Bacillales</taxon>
        <taxon>Paenibacillaceae</taxon>
        <taxon>Paenibacillus</taxon>
    </lineage>
</organism>
<dbReference type="Pfam" id="PF10823">
    <property type="entry name" value="DUF2568"/>
    <property type="match status" value="1"/>
</dbReference>